<reference evidence="2" key="2">
    <citation type="submission" date="2022-06" db="UniProtKB">
        <authorList>
            <consortium name="EnsemblMetazoa"/>
        </authorList>
    </citation>
    <scope>IDENTIFICATION</scope>
    <source>
        <strain evidence="2">DF5081</strain>
    </source>
</reference>
<keyword evidence="3" id="KW-1185">Reference proteome</keyword>
<name>A0A8R1DPF4_CAEJA</name>
<dbReference type="Proteomes" id="UP000005237">
    <property type="component" value="Unassembled WGS sequence"/>
</dbReference>
<reference evidence="3" key="1">
    <citation type="submission" date="2010-08" db="EMBL/GenBank/DDBJ databases">
        <authorList>
            <consortium name="Caenorhabditis japonica Sequencing Consortium"/>
            <person name="Wilson R.K."/>
        </authorList>
    </citation>
    <scope>NUCLEOTIDE SEQUENCE [LARGE SCALE GENOMIC DNA]</scope>
    <source>
        <strain evidence="3">DF5081</strain>
    </source>
</reference>
<protein>
    <submittedName>
        <fullName evidence="2">CW domain-containing protein</fullName>
    </submittedName>
</protein>
<dbReference type="Pfam" id="PF08277">
    <property type="entry name" value="PAN_3"/>
    <property type="match status" value="1"/>
</dbReference>
<evidence type="ECO:0000313" key="2">
    <source>
        <dbReference type="EnsemblMetazoa" id="CJA07291.1"/>
    </source>
</evidence>
<dbReference type="InterPro" id="IPR006583">
    <property type="entry name" value="PAN-3_domain"/>
</dbReference>
<evidence type="ECO:0000313" key="3">
    <source>
        <dbReference type="Proteomes" id="UP000005237"/>
    </source>
</evidence>
<dbReference type="EnsemblMetazoa" id="CJA07291.1">
    <property type="protein sequence ID" value="CJA07291.1"/>
    <property type="gene ID" value="WBGene00126495"/>
</dbReference>
<dbReference type="AlphaFoldDB" id="A0A8R1DPF4"/>
<sequence>LIAQSGPEADANSTCYLYRFGSITSVKKLDEKAGSRVGFKPSHDCLVRKCFGENGVQISKYPAVAMK</sequence>
<proteinExistence type="predicted"/>
<evidence type="ECO:0000259" key="1">
    <source>
        <dbReference type="Pfam" id="PF08277"/>
    </source>
</evidence>
<organism evidence="2 3">
    <name type="scientific">Caenorhabditis japonica</name>
    <dbReference type="NCBI Taxonomy" id="281687"/>
    <lineage>
        <taxon>Eukaryota</taxon>
        <taxon>Metazoa</taxon>
        <taxon>Ecdysozoa</taxon>
        <taxon>Nematoda</taxon>
        <taxon>Chromadorea</taxon>
        <taxon>Rhabditida</taxon>
        <taxon>Rhabditina</taxon>
        <taxon>Rhabditomorpha</taxon>
        <taxon>Rhabditoidea</taxon>
        <taxon>Rhabditidae</taxon>
        <taxon>Peloderinae</taxon>
        <taxon>Caenorhabditis</taxon>
    </lineage>
</organism>
<accession>A0A8R1DPF4</accession>
<feature type="domain" description="PAN-3" evidence="1">
    <location>
        <begin position="12"/>
        <end position="40"/>
    </location>
</feature>